<evidence type="ECO:0000256" key="1">
    <source>
        <dbReference type="SAM" id="SignalP"/>
    </source>
</evidence>
<evidence type="ECO:0000313" key="3">
    <source>
        <dbReference type="Proteomes" id="UP000426027"/>
    </source>
</evidence>
<dbReference type="RefSeq" id="WP_157480091.1">
    <property type="nucleotide sequence ID" value="NZ_CP046566.1"/>
</dbReference>
<dbReference type="EMBL" id="CP046566">
    <property type="protein sequence ID" value="QGW29668.1"/>
    <property type="molecule type" value="Genomic_DNA"/>
</dbReference>
<accession>A0A6I6GPS4</accession>
<sequence length="446" mass="47007">MKQKALVRLLLLLMIQQLSQFVTAQNVGIGTNAPTAYGHGGTNRLLEIYNNNTGTNSQSHIILSTGAVTEGSIGTLSWTSPALQTGEKRLALVGAGYESGATASTAGSGLFFYTRSSATNQLRESLRISGEGNVGIGNSTPWAPLQFSNSIVNRKIVLYQTANNDHQYYGFGINGGTLRYQTDASFADHVFFSAVNGSSSKELMRIKGNGNVGIGYSNPAAPLSFGPTLGKKIVLYPGSLGDAGFGMSGNRLQIFSDNSNADVAIGYDAAGTFNERFSIKPNGALALTGNQGANGEVVTSGGAGPAYYSRPGYYYQAQQSGNSVSANENGPSVDVPGLTAAINLATPARVVFHLSGNYWGNYCLACENPSATMLLYRNIVGGTELVRSAYSGGLGYAWRSGVLASGPIVVDYPAGSHTFKVMFNNSGYTDVLYLGNAFLTWQIFHN</sequence>
<organism evidence="2 3">
    <name type="scientific">Phnomibacter ginsenosidimutans</name>
    <dbReference type="NCBI Taxonomy" id="2676868"/>
    <lineage>
        <taxon>Bacteria</taxon>
        <taxon>Pseudomonadati</taxon>
        <taxon>Bacteroidota</taxon>
        <taxon>Chitinophagia</taxon>
        <taxon>Chitinophagales</taxon>
        <taxon>Chitinophagaceae</taxon>
        <taxon>Phnomibacter</taxon>
    </lineage>
</organism>
<protein>
    <submittedName>
        <fullName evidence="2">Uncharacterized protein</fullName>
    </submittedName>
</protein>
<keyword evidence="3" id="KW-1185">Reference proteome</keyword>
<dbReference type="KEGG" id="fls:GLV81_17475"/>
<keyword evidence="1" id="KW-0732">Signal</keyword>
<evidence type="ECO:0000313" key="2">
    <source>
        <dbReference type="EMBL" id="QGW29668.1"/>
    </source>
</evidence>
<dbReference type="Proteomes" id="UP000426027">
    <property type="component" value="Chromosome"/>
</dbReference>
<feature type="signal peptide" evidence="1">
    <location>
        <begin position="1"/>
        <end position="24"/>
    </location>
</feature>
<dbReference type="AlphaFoldDB" id="A0A6I6GPS4"/>
<name>A0A6I6GPS4_9BACT</name>
<feature type="chain" id="PRO_5026138925" evidence="1">
    <location>
        <begin position="25"/>
        <end position="446"/>
    </location>
</feature>
<proteinExistence type="predicted"/>
<gene>
    <name evidence="2" type="ORF">GLV81_17475</name>
</gene>
<reference evidence="2 3" key="1">
    <citation type="submission" date="2019-11" db="EMBL/GenBank/DDBJ databases">
        <authorList>
            <person name="Im W.T."/>
        </authorList>
    </citation>
    <scope>NUCLEOTIDE SEQUENCE [LARGE SCALE GENOMIC DNA]</scope>
    <source>
        <strain evidence="2 3">SB-02</strain>
    </source>
</reference>